<dbReference type="InParanoid" id="A0A4W6FGB9"/>
<accession>A0A4W6FGB9</accession>
<comment type="subcellular location">
    <subcellularLocation>
        <location evidence="1">Membrane</location>
    </subcellularLocation>
</comment>
<keyword evidence="7" id="KW-1185">Reference proteome</keyword>
<dbReference type="Gene3D" id="2.60.40.10">
    <property type="entry name" value="Immunoglobulins"/>
    <property type="match status" value="1"/>
</dbReference>
<dbReference type="InterPro" id="IPR036179">
    <property type="entry name" value="Ig-like_dom_sf"/>
</dbReference>
<evidence type="ECO:0000256" key="1">
    <source>
        <dbReference type="ARBA" id="ARBA00004370"/>
    </source>
</evidence>
<evidence type="ECO:0000259" key="5">
    <source>
        <dbReference type="SMART" id="SM00409"/>
    </source>
</evidence>
<evidence type="ECO:0000256" key="3">
    <source>
        <dbReference type="ARBA" id="ARBA00023136"/>
    </source>
</evidence>
<feature type="chain" id="PRO_5021448731" description="Immunoglobulin domain-containing protein" evidence="4">
    <location>
        <begin position="18"/>
        <end position="231"/>
    </location>
</feature>
<feature type="domain" description="Immunoglobulin" evidence="5">
    <location>
        <begin position="9"/>
        <end position="104"/>
    </location>
</feature>
<keyword evidence="2" id="KW-0812">Transmembrane</keyword>
<dbReference type="InterPro" id="IPR003599">
    <property type="entry name" value="Ig_sub"/>
</dbReference>
<dbReference type="SUPFAM" id="SSF48726">
    <property type="entry name" value="Immunoglobulin"/>
    <property type="match status" value="1"/>
</dbReference>
<evidence type="ECO:0000256" key="4">
    <source>
        <dbReference type="SAM" id="SignalP"/>
    </source>
</evidence>
<dbReference type="GO" id="GO:0005886">
    <property type="term" value="C:plasma membrane"/>
    <property type="evidence" value="ECO:0007669"/>
    <property type="project" value="TreeGrafter"/>
</dbReference>
<dbReference type="InterPro" id="IPR050671">
    <property type="entry name" value="CD300_family_receptors"/>
</dbReference>
<sequence length="231" mass="26005">MMKHFLFTLFVYSSAEGGNVTIRCSLSANTQNRKFLCREECKKTLIETTTVGAKSGRYSIEYESSSFFNVTIAELNKSDSGLYRCGVASQVSKNTCQGFEISVTSGEFQIKVIKVTPQAAMSTLTQILYFAVILLTLKHQSIMFNRVAQLLHWHMSSVFVQFFSLPLPVESDRGQTNKTENVNERFDSRFTCCRALRTLVLYQLESKMEPAIRTHPSTGLIKPTTIQSSCS</sequence>
<evidence type="ECO:0000313" key="6">
    <source>
        <dbReference type="Ensembl" id="ENSLCAP00010049647.1"/>
    </source>
</evidence>
<name>A0A4W6FGB9_LATCA</name>
<feature type="signal peptide" evidence="4">
    <location>
        <begin position="1"/>
        <end position="17"/>
    </location>
</feature>
<reference evidence="6" key="2">
    <citation type="submission" date="2025-08" db="UniProtKB">
        <authorList>
            <consortium name="Ensembl"/>
        </authorList>
    </citation>
    <scope>IDENTIFICATION</scope>
</reference>
<dbReference type="GeneTree" id="ENSGT01120000272482"/>
<organism evidence="6 7">
    <name type="scientific">Lates calcarifer</name>
    <name type="common">Barramundi</name>
    <name type="synonym">Holocentrus calcarifer</name>
    <dbReference type="NCBI Taxonomy" id="8187"/>
    <lineage>
        <taxon>Eukaryota</taxon>
        <taxon>Metazoa</taxon>
        <taxon>Chordata</taxon>
        <taxon>Craniata</taxon>
        <taxon>Vertebrata</taxon>
        <taxon>Euteleostomi</taxon>
        <taxon>Actinopterygii</taxon>
        <taxon>Neopterygii</taxon>
        <taxon>Teleostei</taxon>
        <taxon>Neoteleostei</taxon>
        <taxon>Acanthomorphata</taxon>
        <taxon>Carangaria</taxon>
        <taxon>Carangaria incertae sedis</taxon>
        <taxon>Centropomidae</taxon>
        <taxon>Lates</taxon>
    </lineage>
</organism>
<keyword evidence="4" id="KW-0732">Signal</keyword>
<dbReference type="Proteomes" id="UP000314980">
    <property type="component" value="Unassembled WGS sequence"/>
</dbReference>
<dbReference type="PANTHER" id="PTHR11860">
    <property type="entry name" value="POLYMERIC-IMMUNOGLOBULIN RECEPTOR"/>
    <property type="match status" value="1"/>
</dbReference>
<reference evidence="7" key="1">
    <citation type="submission" date="2015-09" db="EMBL/GenBank/DDBJ databases">
        <authorList>
            <person name="Sai Rama Sridatta P."/>
        </authorList>
    </citation>
    <scope>NUCLEOTIDE SEQUENCE [LARGE SCALE GENOMIC DNA]</scope>
</reference>
<proteinExistence type="predicted"/>
<dbReference type="PANTHER" id="PTHR11860:SF49">
    <property type="entry name" value="HIGH AFFINITY IMMUNOGLOBULIN ALPHA AND IMMUNOGLOBULIN MU FC RECEPTOR"/>
    <property type="match status" value="1"/>
</dbReference>
<evidence type="ECO:0000256" key="2">
    <source>
        <dbReference type="ARBA" id="ARBA00022692"/>
    </source>
</evidence>
<dbReference type="InterPro" id="IPR013783">
    <property type="entry name" value="Ig-like_fold"/>
</dbReference>
<reference evidence="6" key="3">
    <citation type="submission" date="2025-09" db="UniProtKB">
        <authorList>
            <consortium name="Ensembl"/>
        </authorList>
    </citation>
    <scope>IDENTIFICATION</scope>
</reference>
<dbReference type="Pfam" id="PF07686">
    <property type="entry name" value="V-set"/>
    <property type="match status" value="1"/>
</dbReference>
<dbReference type="GO" id="GO:0004888">
    <property type="term" value="F:transmembrane signaling receptor activity"/>
    <property type="evidence" value="ECO:0007669"/>
    <property type="project" value="TreeGrafter"/>
</dbReference>
<keyword evidence="3" id="KW-0472">Membrane</keyword>
<dbReference type="Ensembl" id="ENSLCAT00010050893.1">
    <property type="protein sequence ID" value="ENSLCAP00010049647.1"/>
    <property type="gene ID" value="ENSLCAG00010023113.1"/>
</dbReference>
<evidence type="ECO:0000313" key="7">
    <source>
        <dbReference type="Proteomes" id="UP000314980"/>
    </source>
</evidence>
<dbReference type="InterPro" id="IPR013106">
    <property type="entry name" value="Ig_V-set"/>
</dbReference>
<dbReference type="SMART" id="SM00409">
    <property type="entry name" value="IG"/>
    <property type="match status" value="1"/>
</dbReference>
<protein>
    <recommendedName>
        <fullName evidence="5">Immunoglobulin domain-containing protein</fullName>
    </recommendedName>
</protein>
<dbReference type="AlphaFoldDB" id="A0A4W6FGB9"/>